<dbReference type="eggNOG" id="COG2062">
    <property type="taxonomic scope" value="Bacteria"/>
</dbReference>
<dbReference type="SUPFAM" id="SSF53254">
    <property type="entry name" value="Phosphoglycerate mutase-like"/>
    <property type="match status" value="1"/>
</dbReference>
<dbReference type="Pfam" id="PF00300">
    <property type="entry name" value="His_Phos_1"/>
    <property type="match status" value="1"/>
</dbReference>
<dbReference type="Proteomes" id="UP000007013">
    <property type="component" value="Chromosome"/>
</dbReference>
<keyword evidence="2" id="KW-1185">Reference proteome</keyword>
<proteinExistence type="predicted"/>
<evidence type="ECO:0000313" key="2">
    <source>
        <dbReference type="Proteomes" id="UP000007013"/>
    </source>
</evidence>
<dbReference type="AlphaFoldDB" id="B1ZNS2"/>
<dbReference type="InterPro" id="IPR013078">
    <property type="entry name" value="His_Pase_superF_clade-1"/>
</dbReference>
<dbReference type="KEGG" id="ote:Oter_2159"/>
<dbReference type="Gene3D" id="3.40.50.1240">
    <property type="entry name" value="Phosphoglycerate mutase-like"/>
    <property type="match status" value="1"/>
</dbReference>
<sequence>MHGLALLETIHSLPQETSAAVFLRHAQRHPIVDASDPTLAELTPAGAAEAEAFGAKIAGFGCVRVFHSPIKRCHQTAECIARGVQATGCPVEIVGPEDALGIDYILDLKEAGRLTVLHGDHFVRLWFSGQIAPTVIHRAERIAARKLTHLVKRLQEPCAQGRRLDLHVSHDWNIIVLRELMVGVRHEEAGWLDFLDGVAFTPVAGGLRAIYRDRGVTKPLPWRLGSAPAIES</sequence>
<organism evidence="1 2">
    <name type="scientific">Opitutus terrae (strain DSM 11246 / JCM 15787 / PB90-1)</name>
    <dbReference type="NCBI Taxonomy" id="452637"/>
    <lineage>
        <taxon>Bacteria</taxon>
        <taxon>Pseudomonadati</taxon>
        <taxon>Verrucomicrobiota</taxon>
        <taxon>Opitutia</taxon>
        <taxon>Opitutales</taxon>
        <taxon>Opitutaceae</taxon>
        <taxon>Opitutus</taxon>
    </lineage>
</organism>
<reference evidence="1 2" key="1">
    <citation type="journal article" date="2011" name="J. Bacteriol.">
        <title>Genome sequence of the verrucomicrobium Opitutus terrae PB90-1, an abundant inhabitant of rice paddy soil ecosystems.</title>
        <authorList>
            <person name="van Passel M.W."/>
            <person name="Kant R."/>
            <person name="Palva A."/>
            <person name="Copeland A."/>
            <person name="Lucas S."/>
            <person name="Lapidus A."/>
            <person name="Glavina del Rio T."/>
            <person name="Pitluck S."/>
            <person name="Goltsman E."/>
            <person name="Clum A."/>
            <person name="Sun H."/>
            <person name="Schmutz J."/>
            <person name="Larimer F.W."/>
            <person name="Land M.L."/>
            <person name="Hauser L."/>
            <person name="Kyrpides N."/>
            <person name="Mikhailova N."/>
            <person name="Richardson P.P."/>
            <person name="Janssen P.H."/>
            <person name="de Vos W.M."/>
            <person name="Smidt H."/>
        </authorList>
    </citation>
    <scope>NUCLEOTIDE SEQUENCE [LARGE SCALE GENOMIC DNA]</scope>
    <source>
        <strain evidence="2">DSM 11246 / JCM 15787 / PB90-1</strain>
    </source>
</reference>
<name>B1ZNS2_OPITP</name>
<dbReference type="HOGENOM" id="CLU_1193902_0_0_0"/>
<dbReference type="STRING" id="452637.Oter_2159"/>
<dbReference type="EMBL" id="CP001032">
    <property type="protein sequence ID" value="ACB75442.1"/>
    <property type="molecule type" value="Genomic_DNA"/>
</dbReference>
<dbReference type="RefSeq" id="WP_012374979.1">
    <property type="nucleotide sequence ID" value="NC_010571.1"/>
</dbReference>
<dbReference type="InterPro" id="IPR029033">
    <property type="entry name" value="His_PPase_superfam"/>
</dbReference>
<evidence type="ECO:0000313" key="1">
    <source>
        <dbReference type="EMBL" id="ACB75442.1"/>
    </source>
</evidence>
<accession>B1ZNS2</accession>
<dbReference type="OrthoDB" id="191478at2"/>
<protein>
    <submittedName>
        <fullName evidence="1">Putative phosphohistidine phosphatase, SixA</fullName>
    </submittedName>
</protein>
<gene>
    <name evidence="1" type="ordered locus">Oter_2159</name>
</gene>